<dbReference type="GO" id="GO:0015074">
    <property type="term" value="P:DNA integration"/>
    <property type="evidence" value="ECO:0007669"/>
    <property type="project" value="InterPro"/>
</dbReference>
<name>A0A2S8F8J4_9BACT</name>
<dbReference type="GO" id="GO:0003677">
    <property type="term" value="F:DNA binding"/>
    <property type="evidence" value="ECO:0007669"/>
    <property type="project" value="InterPro"/>
</dbReference>
<dbReference type="InterPro" id="IPR002104">
    <property type="entry name" value="Integrase_catalytic"/>
</dbReference>
<dbReference type="Pfam" id="PF00589">
    <property type="entry name" value="Phage_integrase"/>
    <property type="match status" value="1"/>
</dbReference>
<dbReference type="OrthoDB" id="9801717at2"/>
<dbReference type="Gene3D" id="1.10.443.10">
    <property type="entry name" value="Intergrase catalytic core"/>
    <property type="match status" value="1"/>
</dbReference>
<evidence type="ECO:0000313" key="4">
    <source>
        <dbReference type="Proteomes" id="UP000238322"/>
    </source>
</evidence>
<evidence type="ECO:0000313" key="3">
    <source>
        <dbReference type="EMBL" id="PQO28488.1"/>
    </source>
</evidence>
<dbReference type="SUPFAM" id="SSF56349">
    <property type="entry name" value="DNA breaking-rejoining enzymes"/>
    <property type="match status" value="1"/>
</dbReference>
<reference evidence="3 4" key="1">
    <citation type="submission" date="2018-02" db="EMBL/GenBank/DDBJ databases">
        <title>Comparative genomes isolates from brazilian mangrove.</title>
        <authorList>
            <person name="Araujo J.E."/>
            <person name="Taketani R.G."/>
            <person name="Silva M.C.P."/>
            <person name="Loureco M.V."/>
            <person name="Andreote F.D."/>
        </authorList>
    </citation>
    <scope>NUCLEOTIDE SEQUENCE [LARGE SCALE GENOMIC DNA]</scope>
    <source>
        <strain evidence="3 4">Hex-1 MGV</strain>
    </source>
</reference>
<gene>
    <name evidence="3" type="ORF">C5Y83_28165</name>
</gene>
<dbReference type="InterPro" id="IPR013762">
    <property type="entry name" value="Integrase-like_cat_sf"/>
</dbReference>
<proteinExistence type="predicted"/>
<dbReference type="AlphaFoldDB" id="A0A2S8F8J4"/>
<keyword evidence="1" id="KW-0233">DNA recombination</keyword>
<sequence length="69" mass="7777">MLDHPHDARAFADELYRAEGIDLETADIRTVQELLGHSGVRTRMIYTHVLKKEGHGVRSPADFDSLDSD</sequence>
<dbReference type="InterPro" id="IPR011010">
    <property type="entry name" value="DNA_brk_join_enz"/>
</dbReference>
<organism evidence="3 4">
    <name type="scientific">Blastopirellula marina</name>
    <dbReference type="NCBI Taxonomy" id="124"/>
    <lineage>
        <taxon>Bacteria</taxon>
        <taxon>Pseudomonadati</taxon>
        <taxon>Planctomycetota</taxon>
        <taxon>Planctomycetia</taxon>
        <taxon>Pirellulales</taxon>
        <taxon>Pirellulaceae</taxon>
        <taxon>Blastopirellula</taxon>
    </lineage>
</organism>
<evidence type="ECO:0000259" key="2">
    <source>
        <dbReference type="Pfam" id="PF00589"/>
    </source>
</evidence>
<protein>
    <recommendedName>
        <fullName evidence="2">Tyr recombinase domain-containing protein</fullName>
    </recommendedName>
</protein>
<dbReference type="EMBL" id="PUHY01000016">
    <property type="protein sequence ID" value="PQO28488.1"/>
    <property type="molecule type" value="Genomic_DNA"/>
</dbReference>
<dbReference type="GO" id="GO:0006310">
    <property type="term" value="P:DNA recombination"/>
    <property type="evidence" value="ECO:0007669"/>
    <property type="project" value="UniProtKB-KW"/>
</dbReference>
<evidence type="ECO:0000256" key="1">
    <source>
        <dbReference type="ARBA" id="ARBA00023172"/>
    </source>
</evidence>
<dbReference type="Proteomes" id="UP000238322">
    <property type="component" value="Unassembled WGS sequence"/>
</dbReference>
<comment type="caution">
    <text evidence="3">The sequence shown here is derived from an EMBL/GenBank/DDBJ whole genome shotgun (WGS) entry which is preliminary data.</text>
</comment>
<feature type="domain" description="Tyr recombinase" evidence="2">
    <location>
        <begin position="4"/>
        <end position="52"/>
    </location>
</feature>
<accession>A0A2S8F8J4</accession>